<evidence type="ECO:0000256" key="1">
    <source>
        <dbReference type="SAM" id="Phobius"/>
    </source>
</evidence>
<keyword evidence="1" id="KW-0812">Transmembrane</keyword>
<keyword evidence="1" id="KW-0472">Membrane</keyword>
<accession>A0A0A6UU48</accession>
<proteinExistence type="predicted"/>
<dbReference type="EMBL" id="JRTT01000002">
    <property type="protein sequence ID" value="KHD78896.1"/>
    <property type="molecule type" value="Genomic_DNA"/>
</dbReference>
<feature type="transmembrane region" description="Helical" evidence="1">
    <location>
        <begin position="6"/>
        <end position="23"/>
    </location>
</feature>
<protein>
    <submittedName>
        <fullName evidence="2">Uncharacterized protein</fullName>
    </submittedName>
</protein>
<dbReference type="eggNOG" id="ENOG502ZQI9">
    <property type="taxonomic scope" value="Bacteria"/>
</dbReference>
<dbReference type="AlphaFoldDB" id="A0A0A6UU48"/>
<comment type="caution">
    <text evidence="2">The sequence shown here is derived from an EMBL/GenBank/DDBJ whole genome shotgun (WGS) entry which is preliminary data.</text>
</comment>
<name>A0A0A6UU48_ACTUT</name>
<reference evidence="2 3" key="1">
    <citation type="submission" date="2014-10" db="EMBL/GenBank/DDBJ databases">
        <title>Draft genome sequence of Actinoplanes utahensis NRRL 12052.</title>
        <authorList>
            <person name="Velasco-Bucheli B."/>
            <person name="del Cerro C."/>
            <person name="Hormigo D."/>
            <person name="Garcia J.L."/>
            <person name="Acebal C."/>
            <person name="Arroyo M."/>
            <person name="de la Mata I."/>
        </authorList>
    </citation>
    <scope>NUCLEOTIDE SEQUENCE [LARGE SCALE GENOMIC DNA]</scope>
    <source>
        <strain evidence="2 3">NRRL 12052</strain>
    </source>
</reference>
<organism evidence="2 3">
    <name type="scientific">Actinoplanes utahensis</name>
    <dbReference type="NCBI Taxonomy" id="1869"/>
    <lineage>
        <taxon>Bacteria</taxon>
        <taxon>Bacillati</taxon>
        <taxon>Actinomycetota</taxon>
        <taxon>Actinomycetes</taxon>
        <taxon>Micromonosporales</taxon>
        <taxon>Micromonosporaceae</taxon>
        <taxon>Actinoplanes</taxon>
    </lineage>
</organism>
<sequence length="156" mass="16492">MWLWIGLAAMAVVTAGVAVFLMLGDREPSRAEQAAAVVLEPTVTTPVAPTATDPAPVATPPLSAVKLTPKILSKKCYGSAGCNLEVEIDLGWEGARVPTGSVWRVTYEMSGVEDGPVIGNFEITDSRYDIKTELVQTTSSKAKIVIKATAIELMSS</sequence>
<dbReference type="STRING" id="1869.MB27_01980"/>
<keyword evidence="3" id="KW-1185">Reference proteome</keyword>
<gene>
    <name evidence="2" type="ORF">MB27_01980</name>
</gene>
<dbReference type="Proteomes" id="UP000054537">
    <property type="component" value="Unassembled WGS sequence"/>
</dbReference>
<keyword evidence="1" id="KW-1133">Transmembrane helix</keyword>
<evidence type="ECO:0000313" key="3">
    <source>
        <dbReference type="Proteomes" id="UP000054537"/>
    </source>
</evidence>
<evidence type="ECO:0000313" key="2">
    <source>
        <dbReference type="EMBL" id="KHD78896.1"/>
    </source>
</evidence>